<dbReference type="AlphaFoldDB" id="A0A930Y8A3"/>
<proteinExistence type="inferred from homology"/>
<gene>
    <name evidence="4" type="ORF">ISG29_14285</name>
</gene>
<evidence type="ECO:0000259" key="2">
    <source>
        <dbReference type="Pfam" id="PF13556"/>
    </source>
</evidence>
<protein>
    <submittedName>
        <fullName evidence="4">Helix-turn-helix domain-containing protein</fullName>
    </submittedName>
</protein>
<dbReference type="PANTHER" id="PTHR33744">
    <property type="entry name" value="CARBOHYDRATE DIACID REGULATOR"/>
    <property type="match status" value="1"/>
</dbReference>
<evidence type="ECO:0000313" key="4">
    <source>
        <dbReference type="EMBL" id="MBF4162861.1"/>
    </source>
</evidence>
<comment type="caution">
    <text evidence="4">The sequence shown here is derived from an EMBL/GenBank/DDBJ whole genome shotgun (WGS) entry which is preliminary data.</text>
</comment>
<organism evidence="4 5">
    <name type="scientific">Nocardioides acrostichi</name>
    <dbReference type="NCBI Taxonomy" id="2784339"/>
    <lineage>
        <taxon>Bacteria</taxon>
        <taxon>Bacillati</taxon>
        <taxon>Actinomycetota</taxon>
        <taxon>Actinomycetes</taxon>
        <taxon>Propionibacteriales</taxon>
        <taxon>Nocardioidaceae</taxon>
        <taxon>Nocardioides</taxon>
    </lineage>
</organism>
<reference evidence="4" key="1">
    <citation type="submission" date="2020-11" db="EMBL/GenBank/DDBJ databases">
        <title>Nocardioides sp. CBS4Y-1, whole genome shotgun sequence.</title>
        <authorList>
            <person name="Tuo L."/>
        </authorList>
    </citation>
    <scope>NUCLEOTIDE SEQUENCE</scope>
    <source>
        <strain evidence="4">CBS4Y-1</strain>
    </source>
</reference>
<feature type="domain" description="CdaR GGDEF-like" evidence="3">
    <location>
        <begin position="148"/>
        <end position="259"/>
    </location>
</feature>
<evidence type="ECO:0000313" key="5">
    <source>
        <dbReference type="Proteomes" id="UP000656804"/>
    </source>
</evidence>
<accession>A0A930Y8A3</accession>
<dbReference type="Pfam" id="PF13556">
    <property type="entry name" value="HTH_30"/>
    <property type="match status" value="1"/>
</dbReference>
<comment type="similarity">
    <text evidence="1">Belongs to the CdaR family.</text>
</comment>
<evidence type="ECO:0000259" key="3">
    <source>
        <dbReference type="Pfam" id="PF17853"/>
    </source>
</evidence>
<evidence type="ECO:0000256" key="1">
    <source>
        <dbReference type="ARBA" id="ARBA00006754"/>
    </source>
</evidence>
<dbReference type="EMBL" id="JADIVZ010000007">
    <property type="protein sequence ID" value="MBF4162861.1"/>
    <property type="molecule type" value="Genomic_DNA"/>
</dbReference>
<sequence>MRRMERSVAWFSELEAEDRAWVAQIVQAGIRSFVEWYVEDDGGAAGRLPERGERAIASAVFGAAPRALAGVISLQQTVELVRLSIDVVDDSLDDLLGDEAAAVHSAVLRYARDVAFAAAEVYARAAETRGAWDARLEALVVDAVLRAEPDDTLHSRASALGWSTRGGVVVVLGDLRARRGESDLVDTTRSRARDRGLDALCAVQGERLVVILGGADDPQAAAEVVLGSFSDDAPVVVGPVVDGLTAAHVSARVALAAHRAASGWPEAPRPVLAQDLLAERALAGDGHARRFLVDDVFRPLDEARGAMVETLAAYFSCGGSVEATGRRLFVHANTVRYRLRQVADVVDLDPTHPRDALTLQIALILGRQAAARL</sequence>
<name>A0A930Y8A3_9ACTN</name>
<dbReference type="InterPro" id="IPR051448">
    <property type="entry name" value="CdaR-like_regulators"/>
</dbReference>
<dbReference type="InterPro" id="IPR041522">
    <property type="entry name" value="CdaR_GGDEF"/>
</dbReference>
<feature type="domain" description="PucR C-terminal helix-turn-helix" evidence="2">
    <location>
        <begin position="308"/>
        <end position="364"/>
    </location>
</feature>
<dbReference type="InterPro" id="IPR042070">
    <property type="entry name" value="PucR_C-HTH_sf"/>
</dbReference>
<dbReference type="PANTHER" id="PTHR33744:SF7">
    <property type="entry name" value="PUCR FAMILY TRANSCRIPTIONAL REGULATOR"/>
    <property type="match status" value="1"/>
</dbReference>
<dbReference type="Gene3D" id="1.10.10.2840">
    <property type="entry name" value="PucR C-terminal helix-turn-helix domain"/>
    <property type="match status" value="1"/>
</dbReference>
<keyword evidence="5" id="KW-1185">Reference proteome</keyword>
<dbReference type="Pfam" id="PF17853">
    <property type="entry name" value="GGDEF_2"/>
    <property type="match status" value="1"/>
</dbReference>
<dbReference type="Proteomes" id="UP000656804">
    <property type="component" value="Unassembled WGS sequence"/>
</dbReference>
<dbReference type="InterPro" id="IPR025736">
    <property type="entry name" value="PucR_C-HTH_dom"/>
</dbReference>